<dbReference type="Pfam" id="PF07729">
    <property type="entry name" value="FCD"/>
    <property type="match status" value="1"/>
</dbReference>
<dbReference type="InterPro" id="IPR011711">
    <property type="entry name" value="GntR_C"/>
</dbReference>
<dbReference type="InterPro" id="IPR036390">
    <property type="entry name" value="WH_DNA-bd_sf"/>
</dbReference>
<accession>A0A917Q3A3</accession>
<dbReference type="SUPFAM" id="SSF48008">
    <property type="entry name" value="GntR ligand-binding domain-like"/>
    <property type="match status" value="1"/>
</dbReference>
<dbReference type="Gene3D" id="1.20.120.530">
    <property type="entry name" value="GntR ligand-binding domain-like"/>
    <property type="match status" value="1"/>
</dbReference>
<dbReference type="EMBL" id="BMPO01000013">
    <property type="protein sequence ID" value="GGK10396.1"/>
    <property type="molecule type" value="Genomic_DNA"/>
</dbReference>
<dbReference type="SMART" id="SM00895">
    <property type="entry name" value="FCD"/>
    <property type="match status" value="1"/>
</dbReference>
<keyword evidence="1" id="KW-0805">Transcription regulation</keyword>
<comment type="caution">
    <text evidence="6">The sequence shown here is derived from an EMBL/GenBank/DDBJ whole genome shotgun (WGS) entry which is preliminary data.</text>
</comment>
<protein>
    <submittedName>
        <fullName evidence="6">Transcriptional regulator</fullName>
    </submittedName>
</protein>
<dbReference type="GO" id="GO:0003700">
    <property type="term" value="F:DNA-binding transcription factor activity"/>
    <property type="evidence" value="ECO:0007669"/>
    <property type="project" value="InterPro"/>
</dbReference>
<organism evidence="6 7">
    <name type="scientific">Pseudomonas matsuisoli</name>
    <dbReference type="NCBI Taxonomy" id="1515666"/>
    <lineage>
        <taxon>Bacteria</taxon>
        <taxon>Pseudomonadati</taxon>
        <taxon>Pseudomonadota</taxon>
        <taxon>Gammaproteobacteria</taxon>
        <taxon>Pseudomonadales</taxon>
        <taxon>Pseudomonadaceae</taxon>
        <taxon>Pseudomonas</taxon>
    </lineage>
</organism>
<dbReference type="Proteomes" id="UP000635983">
    <property type="component" value="Unassembled WGS sequence"/>
</dbReference>
<gene>
    <name evidence="6" type="ORF">GCM10009304_40470</name>
</gene>
<dbReference type="SUPFAM" id="SSF46785">
    <property type="entry name" value="Winged helix' DNA-binding domain"/>
    <property type="match status" value="1"/>
</dbReference>
<name>A0A917Q3A3_9PSED</name>
<sequence length="235" mass="26438">MIIMKKLQTPAQLIEQVYVAILDAICDGTLPPNERITQEGLAEQLGVSRQPILQAFQILKREGFIEESGRKGVIVTPLDPLRLVQLYQVRAALDALAASEAARRVREHGAEPYRAEGEKLIRQGREAAVGENDYRRVQADIAFHQFIYRMSGNPVIGETTAIHWHHIRRVMSAILQSDVRTFDGVWDEHENILLAILAGDEQQAGVRARQHAESAAENLARRLDDEEHASKRKQA</sequence>
<evidence type="ECO:0000256" key="2">
    <source>
        <dbReference type="ARBA" id="ARBA00023125"/>
    </source>
</evidence>
<feature type="region of interest" description="Disordered" evidence="4">
    <location>
        <begin position="207"/>
        <end position="235"/>
    </location>
</feature>
<keyword evidence="3" id="KW-0804">Transcription</keyword>
<dbReference type="PANTHER" id="PTHR43537:SF45">
    <property type="entry name" value="GNTR FAMILY REGULATORY PROTEIN"/>
    <property type="match status" value="1"/>
</dbReference>
<dbReference type="PANTHER" id="PTHR43537">
    <property type="entry name" value="TRANSCRIPTIONAL REGULATOR, GNTR FAMILY"/>
    <property type="match status" value="1"/>
</dbReference>
<dbReference type="InterPro" id="IPR000524">
    <property type="entry name" value="Tscrpt_reg_HTH_GntR"/>
</dbReference>
<dbReference type="Gene3D" id="1.10.10.10">
    <property type="entry name" value="Winged helix-like DNA-binding domain superfamily/Winged helix DNA-binding domain"/>
    <property type="match status" value="1"/>
</dbReference>
<feature type="domain" description="HTH gntR-type" evidence="5">
    <location>
        <begin position="11"/>
        <end position="78"/>
    </location>
</feature>
<dbReference type="InterPro" id="IPR036388">
    <property type="entry name" value="WH-like_DNA-bd_sf"/>
</dbReference>
<dbReference type="Pfam" id="PF00392">
    <property type="entry name" value="GntR"/>
    <property type="match status" value="1"/>
</dbReference>
<feature type="compositionally biased region" description="Basic and acidic residues" evidence="4">
    <location>
        <begin position="210"/>
        <end position="229"/>
    </location>
</feature>
<dbReference type="GO" id="GO:0003677">
    <property type="term" value="F:DNA binding"/>
    <property type="evidence" value="ECO:0007669"/>
    <property type="project" value="UniProtKB-KW"/>
</dbReference>
<evidence type="ECO:0000259" key="5">
    <source>
        <dbReference type="PROSITE" id="PS50949"/>
    </source>
</evidence>
<evidence type="ECO:0000256" key="4">
    <source>
        <dbReference type="SAM" id="MobiDB-lite"/>
    </source>
</evidence>
<dbReference type="AlphaFoldDB" id="A0A917Q3A3"/>
<reference evidence="6" key="2">
    <citation type="submission" date="2020-09" db="EMBL/GenBank/DDBJ databases">
        <authorList>
            <person name="Sun Q."/>
            <person name="Ohkuma M."/>
        </authorList>
    </citation>
    <scope>NUCLEOTIDE SEQUENCE</scope>
    <source>
        <strain evidence="6">JCM 30078</strain>
    </source>
</reference>
<dbReference type="InterPro" id="IPR008920">
    <property type="entry name" value="TF_FadR/GntR_C"/>
</dbReference>
<dbReference type="CDD" id="cd07377">
    <property type="entry name" value="WHTH_GntR"/>
    <property type="match status" value="1"/>
</dbReference>
<evidence type="ECO:0000313" key="7">
    <source>
        <dbReference type="Proteomes" id="UP000635983"/>
    </source>
</evidence>
<proteinExistence type="predicted"/>
<evidence type="ECO:0000256" key="1">
    <source>
        <dbReference type="ARBA" id="ARBA00023015"/>
    </source>
</evidence>
<reference evidence="6" key="1">
    <citation type="journal article" date="2014" name="Int. J. Syst. Evol. Microbiol.">
        <title>Complete genome sequence of Corynebacterium casei LMG S-19264T (=DSM 44701T), isolated from a smear-ripened cheese.</title>
        <authorList>
            <consortium name="US DOE Joint Genome Institute (JGI-PGF)"/>
            <person name="Walter F."/>
            <person name="Albersmeier A."/>
            <person name="Kalinowski J."/>
            <person name="Ruckert C."/>
        </authorList>
    </citation>
    <scope>NUCLEOTIDE SEQUENCE</scope>
    <source>
        <strain evidence="6">JCM 30078</strain>
    </source>
</reference>
<evidence type="ECO:0000256" key="3">
    <source>
        <dbReference type="ARBA" id="ARBA00023163"/>
    </source>
</evidence>
<keyword evidence="7" id="KW-1185">Reference proteome</keyword>
<evidence type="ECO:0000313" key="6">
    <source>
        <dbReference type="EMBL" id="GGK10396.1"/>
    </source>
</evidence>
<dbReference type="SMART" id="SM00345">
    <property type="entry name" value="HTH_GNTR"/>
    <property type="match status" value="1"/>
</dbReference>
<keyword evidence="2" id="KW-0238">DNA-binding</keyword>
<dbReference type="PROSITE" id="PS50949">
    <property type="entry name" value="HTH_GNTR"/>
    <property type="match status" value="1"/>
</dbReference>